<dbReference type="SUPFAM" id="SSF48179">
    <property type="entry name" value="6-phosphogluconate dehydrogenase C-terminal domain-like"/>
    <property type="match status" value="1"/>
</dbReference>
<keyword evidence="9" id="KW-1185">Reference proteome</keyword>
<evidence type="ECO:0000313" key="9">
    <source>
        <dbReference type="Proteomes" id="UP000549617"/>
    </source>
</evidence>
<dbReference type="EMBL" id="JACIJC010000001">
    <property type="protein sequence ID" value="MBB5684157.1"/>
    <property type="molecule type" value="Genomic_DNA"/>
</dbReference>
<evidence type="ECO:0000259" key="6">
    <source>
        <dbReference type="Pfam" id="PF03807"/>
    </source>
</evidence>
<dbReference type="Pfam" id="PF14748">
    <property type="entry name" value="P5CR_dimer"/>
    <property type="match status" value="1"/>
</dbReference>
<feature type="binding site" evidence="5">
    <location>
        <begin position="15"/>
        <end position="20"/>
    </location>
    <ligand>
        <name>NADP(+)</name>
        <dbReference type="ChEBI" id="CHEBI:58349"/>
    </ligand>
</feature>
<dbReference type="RefSeq" id="WP_184014410.1">
    <property type="nucleotide sequence ID" value="NZ_JACIJC010000001.1"/>
</dbReference>
<dbReference type="PANTHER" id="PTHR11645:SF0">
    <property type="entry name" value="PYRROLINE-5-CARBOXYLATE REDUCTASE 3"/>
    <property type="match status" value="1"/>
</dbReference>
<dbReference type="InterPro" id="IPR053790">
    <property type="entry name" value="P5CR-like_CS"/>
</dbReference>
<dbReference type="Gene3D" id="3.40.50.720">
    <property type="entry name" value="NAD(P)-binding Rossmann-like Domain"/>
    <property type="match status" value="1"/>
</dbReference>
<proteinExistence type="inferred from homology"/>
<dbReference type="Pfam" id="PF03807">
    <property type="entry name" value="F420_oxidored"/>
    <property type="match status" value="1"/>
</dbReference>
<dbReference type="FunFam" id="1.10.3730.10:FF:000001">
    <property type="entry name" value="Pyrroline-5-carboxylate reductase"/>
    <property type="match status" value="1"/>
</dbReference>
<dbReference type="HAMAP" id="MF_01925">
    <property type="entry name" value="P5C_reductase"/>
    <property type="match status" value="1"/>
</dbReference>
<dbReference type="EC" id="1.5.1.2" evidence="4"/>
<dbReference type="InterPro" id="IPR008927">
    <property type="entry name" value="6-PGluconate_DH-like_C_sf"/>
</dbReference>
<feature type="domain" description="Pyrroline-5-carboxylate reductase catalytic N-terminal" evidence="6">
    <location>
        <begin position="14"/>
        <end position="97"/>
    </location>
</feature>
<dbReference type="PIRSF" id="PIRSF000193">
    <property type="entry name" value="Pyrrol-5-carb_rd"/>
    <property type="match status" value="1"/>
</dbReference>
<keyword evidence="4" id="KW-0028">Amino-acid biosynthesis</keyword>
<evidence type="ECO:0000313" key="8">
    <source>
        <dbReference type="EMBL" id="MBB5684157.1"/>
    </source>
</evidence>
<dbReference type="PANTHER" id="PTHR11645">
    <property type="entry name" value="PYRROLINE-5-CARBOXYLATE REDUCTASE"/>
    <property type="match status" value="1"/>
</dbReference>
<dbReference type="GO" id="GO:0055129">
    <property type="term" value="P:L-proline biosynthetic process"/>
    <property type="evidence" value="ECO:0007669"/>
    <property type="project" value="UniProtKB-UniRule"/>
</dbReference>
<comment type="function">
    <text evidence="4">Catalyzes the reduction of 1-pyrroline-5-carboxylate (PCA) to L-proline.</text>
</comment>
<dbReference type="GO" id="GO:0005737">
    <property type="term" value="C:cytoplasm"/>
    <property type="evidence" value="ECO:0007669"/>
    <property type="project" value="UniProtKB-SubCell"/>
</dbReference>
<evidence type="ECO:0000256" key="2">
    <source>
        <dbReference type="ARBA" id="ARBA00022857"/>
    </source>
</evidence>
<comment type="subcellular location">
    <subcellularLocation>
        <location evidence="4">Cytoplasm</location>
    </subcellularLocation>
</comment>
<comment type="caution">
    <text evidence="8">The sequence shown here is derived from an EMBL/GenBank/DDBJ whole genome shotgun (WGS) entry which is preliminary data.</text>
</comment>
<evidence type="ECO:0000259" key="7">
    <source>
        <dbReference type="Pfam" id="PF14748"/>
    </source>
</evidence>
<sequence length="270" mass="27024">MTHYPFSPTHPLWLLGCGNMAGAMLARWLETGLDPAAVTVIDPSRTEAPAGVRLLAAPPQGEAPPAALLLGVKPQIFAAASAGLSIKGSAIISIMAGVDGASLAARLPDASAIVRLMPNLPAALGKGVALLHASKGDAKAMADALATPLGLALWVESEALIDAGTAVSGSGPAFVYRFIDAMAAGAEKLGFTADQAQALALATVEGAAALASASPESPAILADRVASPKGTTRAGLDVLDEDAAIYTLIHRTLKAAADRAGALAEEARNG</sequence>
<comment type="similarity">
    <text evidence="1 4">Belongs to the pyrroline-5-carboxylate reductase family.</text>
</comment>
<comment type="pathway">
    <text evidence="4">Amino-acid biosynthesis; L-proline biosynthesis; L-proline from L-glutamate 5-semialdehyde: step 1/1.</text>
</comment>
<dbReference type="UniPathway" id="UPA00098">
    <property type="reaction ID" value="UER00361"/>
</dbReference>
<keyword evidence="4" id="KW-0963">Cytoplasm</keyword>
<dbReference type="SUPFAM" id="SSF51735">
    <property type="entry name" value="NAD(P)-binding Rossmann-fold domains"/>
    <property type="match status" value="1"/>
</dbReference>
<evidence type="ECO:0000256" key="4">
    <source>
        <dbReference type="HAMAP-Rule" id="MF_01925"/>
    </source>
</evidence>
<dbReference type="GO" id="GO:0004735">
    <property type="term" value="F:pyrroline-5-carboxylate reductase activity"/>
    <property type="evidence" value="ECO:0007669"/>
    <property type="project" value="UniProtKB-UniRule"/>
</dbReference>
<dbReference type="InterPro" id="IPR036291">
    <property type="entry name" value="NAD(P)-bd_dom_sf"/>
</dbReference>
<comment type="catalytic activity">
    <reaction evidence="4">
        <text>L-proline + NADP(+) = (S)-1-pyrroline-5-carboxylate + NADPH + 2 H(+)</text>
        <dbReference type="Rhea" id="RHEA:14109"/>
        <dbReference type="ChEBI" id="CHEBI:15378"/>
        <dbReference type="ChEBI" id="CHEBI:17388"/>
        <dbReference type="ChEBI" id="CHEBI:57783"/>
        <dbReference type="ChEBI" id="CHEBI:58349"/>
        <dbReference type="ChEBI" id="CHEBI:60039"/>
        <dbReference type="EC" id="1.5.1.2"/>
    </reaction>
</comment>
<dbReference type="InterPro" id="IPR029036">
    <property type="entry name" value="P5CR_dimer"/>
</dbReference>
<evidence type="ECO:0000256" key="5">
    <source>
        <dbReference type="PIRSR" id="PIRSR000193-1"/>
    </source>
</evidence>
<dbReference type="InterPro" id="IPR028939">
    <property type="entry name" value="P5C_Rdtase_cat_N"/>
</dbReference>
<keyword evidence="2 4" id="KW-0521">NADP</keyword>
<dbReference type="Gene3D" id="1.10.3730.10">
    <property type="entry name" value="ProC C-terminal domain-like"/>
    <property type="match status" value="1"/>
</dbReference>
<keyword evidence="3 4" id="KW-0560">Oxidoreductase</keyword>
<reference evidence="8 9" key="1">
    <citation type="submission" date="2020-08" db="EMBL/GenBank/DDBJ databases">
        <title>Genomic Encyclopedia of Type Strains, Phase IV (KMG-IV): sequencing the most valuable type-strain genomes for metagenomic binning, comparative biology and taxonomic classification.</title>
        <authorList>
            <person name="Goeker M."/>
        </authorList>
    </citation>
    <scope>NUCLEOTIDE SEQUENCE [LARGE SCALE GENOMIC DNA]</scope>
    <source>
        <strain evidence="8 9">DSM 25079</strain>
    </source>
</reference>
<name>A0A7W9AED9_9SPHN</name>
<dbReference type="PROSITE" id="PS00521">
    <property type="entry name" value="P5CR"/>
    <property type="match status" value="1"/>
</dbReference>
<feature type="domain" description="Pyrroline-5-carboxylate reductase dimerisation" evidence="7">
    <location>
        <begin position="158"/>
        <end position="261"/>
    </location>
</feature>
<dbReference type="Proteomes" id="UP000549617">
    <property type="component" value="Unassembled WGS sequence"/>
</dbReference>
<evidence type="ECO:0000256" key="1">
    <source>
        <dbReference type="ARBA" id="ARBA00005525"/>
    </source>
</evidence>
<gene>
    <name evidence="4" type="primary">proC</name>
    <name evidence="8" type="ORF">FHS49_000148</name>
</gene>
<organism evidence="8 9">
    <name type="scientific">Sphingobium boeckii</name>
    <dbReference type="NCBI Taxonomy" id="1082345"/>
    <lineage>
        <taxon>Bacteria</taxon>
        <taxon>Pseudomonadati</taxon>
        <taxon>Pseudomonadota</taxon>
        <taxon>Alphaproteobacteria</taxon>
        <taxon>Sphingomonadales</taxon>
        <taxon>Sphingomonadaceae</taxon>
        <taxon>Sphingobium</taxon>
    </lineage>
</organism>
<dbReference type="AlphaFoldDB" id="A0A7W9AED9"/>
<accession>A0A7W9AED9</accession>
<comment type="catalytic activity">
    <reaction evidence="4">
        <text>L-proline + NAD(+) = (S)-1-pyrroline-5-carboxylate + NADH + 2 H(+)</text>
        <dbReference type="Rhea" id="RHEA:14105"/>
        <dbReference type="ChEBI" id="CHEBI:15378"/>
        <dbReference type="ChEBI" id="CHEBI:17388"/>
        <dbReference type="ChEBI" id="CHEBI:57540"/>
        <dbReference type="ChEBI" id="CHEBI:57945"/>
        <dbReference type="ChEBI" id="CHEBI:60039"/>
        <dbReference type="EC" id="1.5.1.2"/>
    </reaction>
</comment>
<protein>
    <recommendedName>
        <fullName evidence="4">Pyrroline-5-carboxylate reductase</fullName>
        <shortName evidence="4">P5C reductase</shortName>
        <shortName evidence="4">P5CR</shortName>
        <ecNumber evidence="4">1.5.1.2</ecNumber>
    </recommendedName>
    <alternativeName>
        <fullName evidence="4">PCA reductase</fullName>
    </alternativeName>
</protein>
<keyword evidence="4" id="KW-0641">Proline biosynthesis</keyword>
<dbReference type="InterPro" id="IPR000304">
    <property type="entry name" value="Pyrroline-COOH_reductase"/>
</dbReference>
<evidence type="ECO:0000256" key="3">
    <source>
        <dbReference type="ARBA" id="ARBA00023002"/>
    </source>
</evidence>